<organism evidence="12 13">
    <name type="scientific">Orchesella dallaii</name>
    <dbReference type="NCBI Taxonomy" id="48710"/>
    <lineage>
        <taxon>Eukaryota</taxon>
        <taxon>Metazoa</taxon>
        <taxon>Ecdysozoa</taxon>
        <taxon>Arthropoda</taxon>
        <taxon>Hexapoda</taxon>
        <taxon>Collembola</taxon>
        <taxon>Entomobryomorpha</taxon>
        <taxon>Entomobryoidea</taxon>
        <taxon>Orchesellidae</taxon>
        <taxon>Orchesellinae</taxon>
        <taxon>Orchesella</taxon>
    </lineage>
</organism>
<dbReference type="Pfam" id="PF13912">
    <property type="entry name" value="zf-C2H2_6"/>
    <property type="match status" value="1"/>
</dbReference>
<keyword evidence="7" id="KW-0238">DNA-binding</keyword>
<feature type="domain" description="C2H2-type" evidence="11">
    <location>
        <begin position="65"/>
        <end position="93"/>
    </location>
</feature>
<feature type="domain" description="C2H2-type" evidence="11">
    <location>
        <begin position="211"/>
        <end position="238"/>
    </location>
</feature>
<feature type="domain" description="C2H2-type" evidence="11">
    <location>
        <begin position="36"/>
        <end position="63"/>
    </location>
</feature>
<keyword evidence="2" id="KW-0479">Metal-binding</keyword>
<dbReference type="Gene3D" id="3.30.160.60">
    <property type="entry name" value="Classic Zinc Finger"/>
    <property type="match status" value="12"/>
</dbReference>
<keyword evidence="4 10" id="KW-0863">Zinc-finger</keyword>
<feature type="domain" description="C2H2-type" evidence="11">
    <location>
        <begin position="298"/>
        <end position="325"/>
    </location>
</feature>
<dbReference type="SMART" id="SM00355">
    <property type="entry name" value="ZnF_C2H2"/>
    <property type="match status" value="17"/>
</dbReference>
<feature type="domain" description="C2H2-type" evidence="11">
    <location>
        <begin position="326"/>
        <end position="354"/>
    </location>
</feature>
<dbReference type="PROSITE" id="PS50157">
    <property type="entry name" value="ZINC_FINGER_C2H2_2"/>
    <property type="match status" value="14"/>
</dbReference>
<dbReference type="PANTHER" id="PTHR24384">
    <property type="entry name" value="FINGER PUTATIVE TRANSCRIPTION FACTOR FAMILY-RELATED"/>
    <property type="match status" value="1"/>
</dbReference>
<dbReference type="EMBL" id="CAXLJM020000065">
    <property type="protein sequence ID" value="CAL8121452.1"/>
    <property type="molecule type" value="Genomic_DNA"/>
</dbReference>
<feature type="domain" description="C2H2-type" evidence="11">
    <location>
        <begin position="451"/>
        <end position="479"/>
    </location>
</feature>
<keyword evidence="13" id="KW-1185">Reference proteome</keyword>
<feature type="domain" description="C2H2-type" evidence="11">
    <location>
        <begin position="511"/>
        <end position="534"/>
    </location>
</feature>
<keyword evidence="5" id="KW-0862">Zinc</keyword>
<dbReference type="PANTHER" id="PTHR24384:SF189">
    <property type="entry name" value="C2H2-TYPE DOMAIN-CONTAINING PROTEIN-RELATED"/>
    <property type="match status" value="1"/>
</dbReference>
<evidence type="ECO:0000256" key="5">
    <source>
        <dbReference type="ARBA" id="ARBA00022833"/>
    </source>
</evidence>
<name>A0ABP1RBH3_9HEXA</name>
<keyword evidence="9" id="KW-0539">Nucleus</keyword>
<feature type="domain" description="C2H2-type" evidence="11">
    <location>
        <begin position="126"/>
        <end position="153"/>
    </location>
</feature>
<dbReference type="PROSITE" id="PS00028">
    <property type="entry name" value="ZINC_FINGER_C2H2_1"/>
    <property type="match status" value="12"/>
</dbReference>
<dbReference type="InterPro" id="IPR036236">
    <property type="entry name" value="Znf_C2H2_sf"/>
</dbReference>
<evidence type="ECO:0000256" key="7">
    <source>
        <dbReference type="ARBA" id="ARBA00023125"/>
    </source>
</evidence>
<keyword evidence="8" id="KW-0804">Transcription</keyword>
<evidence type="ECO:0000256" key="4">
    <source>
        <dbReference type="ARBA" id="ARBA00022771"/>
    </source>
</evidence>
<protein>
    <recommendedName>
        <fullName evidence="11">C2H2-type domain-containing protein</fullName>
    </recommendedName>
</protein>
<feature type="domain" description="C2H2-type" evidence="11">
    <location>
        <begin position="101"/>
        <end position="124"/>
    </location>
</feature>
<dbReference type="Proteomes" id="UP001642540">
    <property type="component" value="Unassembled WGS sequence"/>
</dbReference>
<evidence type="ECO:0000313" key="12">
    <source>
        <dbReference type="EMBL" id="CAL8121452.1"/>
    </source>
</evidence>
<comment type="caution">
    <text evidence="12">The sequence shown here is derived from an EMBL/GenBank/DDBJ whole genome shotgun (WGS) entry which is preliminary data.</text>
</comment>
<keyword evidence="3" id="KW-0677">Repeat</keyword>
<evidence type="ECO:0000313" key="13">
    <source>
        <dbReference type="Proteomes" id="UP001642540"/>
    </source>
</evidence>
<evidence type="ECO:0000259" key="11">
    <source>
        <dbReference type="PROSITE" id="PS50157"/>
    </source>
</evidence>
<evidence type="ECO:0000256" key="2">
    <source>
        <dbReference type="ARBA" id="ARBA00022723"/>
    </source>
</evidence>
<evidence type="ECO:0000256" key="1">
    <source>
        <dbReference type="ARBA" id="ARBA00004123"/>
    </source>
</evidence>
<evidence type="ECO:0000256" key="8">
    <source>
        <dbReference type="ARBA" id="ARBA00023163"/>
    </source>
</evidence>
<comment type="subcellular location">
    <subcellularLocation>
        <location evidence="1">Nucleus</location>
    </subcellularLocation>
</comment>
<evidence type="ECO:0000256" key="9">
    <source>
        <dbReference type="ARBA" id="ARBA00023242"/>
    </source>
</evidence>
<keyword evidence="6" id="KW-0805">Transcription regulation</keyword>
<dbReference type="InterPro" id="IPR013087">
    <property type="entry name" value="Znf_C2H2_type"/>
</dbReference>
<dbReference type="SUPFAM" id="SSF57667">
    <property type="entry name" value="beta-beta-alpha zinc fingers"/>
    <property type="match status" value="7"/>
</dbReference>
<feature type="domain" description="C2H2-type" evidence="11">
    <location>
        <begin position="183"/>
        <end position="210"/>
    </location>
</feature>
<dbReference type="InterPro" id="IPR050752">
    <property type="entry name" value="C2H2-ZF_domain"/>
</dbReference>
<evidence type="ECO:0000256" key="6">
    <source>
        <dbReference type="ARBA" id="ARBA00023015"/>
    </source>
</evidence>
<feature type="domain" description="C2H2-type" evidence="11">
    <location>
        <begin position="269"/>
        <end position="297"/>
    </location>
</feature>
<reference evidence="12 13" key="1">
    <citation type="submission" date="2024-08" db="EMBL/GenBank/DDBJ databases">
        <authorList>
            <person name="Cucini C."/>
            <person name="Frati F."/>
        </authorList>
    </citation>
    <scope>NUCLEOTIDE SEQUENCE [LARGE SCALE GENOMIC DNA]</scope>
</reference>
<accession>A0ABP1RBH3</accession>
<proteinExistence type="predicted"/>
<feature type="domain" description="C2H2-type" evidence="11">
    <location>
        <begin position="239"/>
        <end position="266"/>
    </location>
</feature>
<dbReference type="Pfam" id="PF00096">
    <property type="entry name" value="zf-C2H2"/>
    <property type="match status" value="8"/>
</dbReference>
<evidence type="ECO:0000256" key="3">
    <source>
        <dbReference type="ARBA" id="ARBA00022737"/>
    </source>
</evidence>
<evidence type="ECO:0000256" key="10">
    <source>
        <dbReference type="PROSITE-ProRule" id="PRU00042"/>
    </source>
</evidence>
<sequence length="542" mass="62491">MLVSENDKQFRGAGTVLEKIGISIRKLYHSEASFCKECSICGKSFSEKSSLVSHINVHMDTGKPHKCNQCPLAFKLASHLKSHLINVHNVLKLPKEEYHTCGKVFTKGSKMNGHQRRVHTQLEKQRQCIICEKWFLEHRQLMEHLRIHTGEKQFPCPKCPLSFTQGSQRRAHLIRKHDVGVRITCPVCNKSASSKTELEMHMRVHTNERPFPCSMCSIACTNSANLKSHMRVHSAEKPFCCNVCGKRYSSSPAYKAHCQNHAGNNGRSYKCEECPLSFYTQPKLKLHIKYVHRHERPFPCNICGRAFQTPSNRDRHINTHLRENLHKCEICGKLLNSFDSLTSHLKTQHSKSEGECYPCSKCPLILKSELHFSRHYLLDHVGSKDNLFQCIFCKFHANNLRKLEFHYTKHTGEQPYFCSKCPKSFGSSGNLSVHYRSFHSLNIARSKVYRFQCSKCPYILKSELELSRHYLLDHVGSNADFLKCLFCSFRAISSLRDLEYHYAKHTGERPYFCSNCPLSFVTSGNLRKHLKMVHNITTIETL</sequence>
<feature type="domain" description="C2H2-type" evidence="11">
    <location>
        <begin position="388"/>
        <end position="415"/>
    </location>
</feature>
<gene>
    <name evidence="12" type="ORF">ODALV1_LOCUS19388</name>
</gene>
<feature type="domain" description="C2H2-type" evidence="11">
    <location>
        <begin position="416"/>
        <end position="440"/>
    </location>
</feature>